<dbReference type="AlphaFoldDB" id="A0A6H5ICV2"/>
<feature type="compositionally biased region" description="Polar residues" evidence="13">
    <location>
        <begin position="251"/>
        <end position="275"/>
    </location>
</feature>
<dbReference type="Pfam" id="PF00412">
    <property type="entry name" value="LIM"/>
    <property type="match status" value="4"/>
</dbReference>
<gene>
    <name evidence="15" type="ORF">TBRA_LOCUS7751</name>
</gene>
<evidence type="ECO:0000256" key="5">
    <source>
        <dbReference type="ARBA" id="ARBA00022723"/>
    </source>
</evidence>
<dbReference type="Gene3D" id="2.10.110.10">
    <property type="entry name" value="Cysteine Rich Protein"/>
    <property type="match status" value="4"/>
</dbReference>
<keyword evidence="10" id="KW-0206">Cytoskeleton</keyword>
<evidence type="ECO:0000256" key="9">
    <source>
        <dbReference type="ARBA" id="ARBA00023038"/>
    </source>
</evidence>
<feature type="region of interest" description="Disordered" evidence="13">
    <location>
        <begin position="122"/>
        <end position="149"/>
    </location>
</feature>
<keyword evidence="6" id="KW-0677">Repeat</keyword>
<dbReference type="CDD" id="cd09411">
    <property type="entry name" value="LIM4_Paxillin"/>
    <property type="match status" value="1"/>
</dbReference>
<dbReference type="CDD" id="cd09338">
    <property type="entry name" value="LIM3_Paxillin_like"/>
    <property type="match status" value="1"/>
</dbReference>
<keyword evidence="7 12" id="KW-0862">Zinc</keyword>
<dbReference type="FunFam" id="2.10.110.10:FF:000018">
    <property type="entry name" value="Paxillin isoform 1"/>
    <property type="match status" value="1"/>
</dbReference>
<evidence type="ECO:0000256" key="13">
    <source>
        <dbReference type="SAM" id="MobiDB-lite"/>
    </source>
</evidence>
<feature type="domain" description="LIM zinc-binding" evidence="14">
    <location>
        <begin position="412"/>
        <end position="471"/>
    </location>
</feature>
<proteinExistence type="predicted"/>
<reference evidence="15 16" key="1">
    <citation type="submission" date="2020-02" db="EMBL/GenBank/DDBJ databases">
        <authorList>
            <person name="Ferguson B K."/>
        </authorList>
    </citation>
    <scope>NUCLEOTIDE SEQUENCE [LARGE SCALE GENOMIC DNA]</scope>
</reference>
<dbReference type="FunFam" id="2.10.110.10:FF:000008">
    <property type="entry name" value="Paxillin isoform 1"/>
    <property type="match status" value="1"/>
</dbReference>
<dbReference type="InterPro" id="IPR001781">
    <property type="entry name" value="Znf_LIM"/>
</dbReference>
<evidence type="ECO:0000256" key="7">
    <source>
        <dbReference type="ARBA" id="ARBA00022833"/>
    </source>
</evidence>
<dbReference type="Pfam" id="PF03535">
    <property type="entry name" value="Paxillin"/>
    <property type="match status" value="1"/>
</dbReference>
<keyword evidence="9 12" id="KW-0440">LIM domain</keyword>
<dbReference type="InterPro" id="IPR047075">
    <property type="entry name" value="Paxillin_TGFB1I1_LIM_dom1"/>
</dbReference>
<dbReference type="InterPro" id="IPR001904">
    <property type="entry name" value="Paxillin_Lim_dom4"/>
</dbReference>
<evidence type="ECO:0000313" key="15">
    <source>
        <dbReference type="EMBL" id="CAB0035868.1"/>
    </source>
</evidence>
<dbReference type="PANTHER" id="PTHR24216">
    <property type="entry name" value="PAXILLIN-RELATED"/>
    <property type="match status" value="1"/>
</dbReference>
<evidence type="ECO:0000256" key="6">
    <source>
        <dbReference type="ARBA" id="ARBA00022737"/>
    </source>
</evidence>
<dbReference type="PROSITE" id="PS00478">
    <property type="entry name" value="LIM_DOMAIN_1"/>
    <property type="match status" value="3"/>
</dbReference>
<sequence length="647" mass="72696">MDRTMYGKVEPGYSYQPYRVTLQKNGLAPGYALLADLQNTVSTDSSLLNNSGSTPGYGSINGTRQQHQHQQREQQHLHNNASPSSYKTYENCATPPPMSSQSPTYQNREAIEEARISVNNVAGHGRHYPHPSGAASTSTGSSSKMPSLNNNLTELDTLLQDLSNARYNSYPQERDVRDGVTNGVRRSPMLRSTSSLSPSGPTVDSLLEELATGMPNGDYSNGGQRMKVTIQETSMDLQPTGPMDSYYPPSHQGSLSRRGSEQQHGYSNGHHTASNATRELDDLMASLSEFKMNQQPPPPTTSLQQRSSESSGGIRHQQSHTSNSCGSSPLPGNEQTTTTTCSRVYVQETRQQGHPQYIPAHYESNHLVHQQHQQQQQQQQQQQYYQRNQLDSMLGNLQADMSRQGVNTTQKGCCSACEKPIVGQVITALGKTWHPEHFTCTHCREELGTRNFFEREGKPYCENDYHNLFSPRCAYCNGPILDKCVTALEKTWHTEHFFCAQCGKQFGEEGFHERDGKPYCRDDYFDMFAPKCGGCNRAIMENYISALNSQWHPECFVCRDCRQKFQGGSFFDHEGQPYCETHYHAKRGSLCAGCHKPITGRCITAMFRKFHPEHFVCAFCLKQLNKGTFKEQNDKPYCHGCFDKLFG</sequence>
<feature type="compositionally biased region" description="Low complexity" evidence="13">
    <location>
        <begin position="132"/>
        <end position="149"/>
    </location>
</feature>
<evidence type="ECO:0000256" key="2">
    <source>
        <dbReference type="ARBA" id="ARBA00004246"/>
    </source>
</evidence>
<evidence type="ECO:0000256" key="3">
    <source>
        <dbReference type="ARBA" id="ARBA00022490"/>
    </source>
</evidence>
<protein>
    <recommendedName>
        <fullName evidence="14">LIM zinc-binding domain-containing protein</fullName>
    </recommendedName>
</protein>
<evidence type="ECO:0000256" key="11">
    <source>
        <dbReference type="ARBA" id="ARBA00037833"/>
    </source>
</evidence>
<accession>A0A6H5ICV2</accession>
<keyword evidence="5 12" id="KW-0479">Metal-binding</keyword>
<dbReference type="SMART" id="SM00132">
    <property type="entry name" value="LIM"/>
    <property type="match status" value="4"/>
</dbReference>
<dbReference type="EMBL" id="CADCXV010000802">
    <property type="protein sequence ID" value="CAB0035868.1"/>
    <property type="molecule type" value="Genomic_DNA"/>
</dbReference>
<feature type="region of interest" description="Disordered" evidence="13">
    <location>
        <begin position="45"/>
        <end position="106"/>
    </location>
</feature>
<feature type="region of interest" description="Disordered" evidence="13">
    <location>
        <begin position="366"/>
        <end position="385"/>
    </location>
</feature>
<dbReference type="GO" id="GO:0031430">
    <property type="term" value="C:M band"/>
    <property type="evidence" value="ECO:0007669"/>
    <property type="project" value="UniProtKB-SubCell"/>
</dbReference>
<dbReference type="PROSITE" id="PS50023">
    <property type="entry name" value="LIM_DOMAIN_2"/>
    <property type="match status" value="4"/>
</dbReference>
<dbReference type="GO" id="GO:0005856">
    <property type="term" value="C:cytoskeleton"/>
    <property type="evidence" value="ECO:0007669"/>
    <property type="project" value="UniProtKB-SubCell"/>
</dbReference>
<feature type="domain" description="LIM zinc-binding" evidence="14">
    <location>
        <begin position="472"/>
        <end position="529"/>
    </location>
</feature>
<dbReference type="CDD" id="cd09337">
    <property type="entry name" value="LIM2_Paxillin_like"/>
    <property type="match status" value="1"/>
</dbReference>
<evidence type="ECO:0000256" key="8">
    <source>
        <dbReference type="ARBA" id="ARBA00022949"/>
    </source>
</evidence>
<feature type="compositionally biased region" description="Low complexity" evidence="13">
    <location>
        <begin position="370"/>
        <end position="385"/>
    </location>
</feature>
<dbReference type="SUPFAM" id="SSF57716">
    <property type="entry name" value="Glucocorticoid receptor-like (DNA-binding domain)"/>
    <property type="match status" value="5"/>
</dbReference>
<keyword evidence="16" id="KW-1185">Reference proteome</keyword>
<evidence type="ECO:0000313" key="16">
    <source>
        <dbReference type="Proteomes" id="UP000479190"/>
    </source>
</evidence>
<evidence type="ECO:0000256" key="4">
    <source>
        <dbReference type="ARBA" id="ARBA00022553"/>
    </source>
</evidence>
<dbReference type="OrthoDB" id="15567at2759"/>
<dbReference type="PANTHER" id="PTHR24216:SF8">
    <property type="entry name" value="PAXILLIN, ISOFORM F"/>
    <property type="match status" value="1"/>
</dbReference>
<comment type="subcellular location">
    <subcellularLocation>
        <location evidence="2">Cell junction</location>
        <location evidence="2">Focal adhesion</location>
    </subcellularLocation>
    <subcellularLocation>
        <location evidence="1">Cytoplasm</location>
        <location evidence="1">Cytoskeleton</location>
    </subcellularLocation>
    <subcellularLocation>
        <location evidence="11">Cytoplasm</location>
        <location evidence="11">Myofibril</location>
        <location evidence="11">Sarcomere</location>
        <location evidence="11">M line</location>
    </subcellularLocation>
</comment>
<evidence type="ECO:0000256" key="1">
    <source>
        <dbReference type="ARBA" id="ARBA00004245"/>
    </source>
</evidence>
<evidence type="ECO:0000256" key="12">
    <source>
        <dbReference type="PROSITE-ProRule" id="PRU00125"/>
    </source>
</evidence>
<dbReference type="GO" id="GO:0005925">
    <property type="term" value="C:focal adhesion"/>
    <property type="evidence" value="ECO:0007669"/>
    <property type="project" value="UniProtKB-SubCell"/>
</dbReference>
<feature type="region of interest" description="Disordered" evidence="13">
    <location>
        <begin position="236"/>
        <end position="275"/>
    </location>
</feature>
<name>A0A6H5ICV2_9HYME</name>
<feature type="region of interest" description="Disordered" evidence="13">
    <location>
        <begin position="291"/>
        <end position="338"/>
    </location>
</feature>
<dbReference type="GO" id="GO:0046872">
    <property type="term" value="F:metal ion binding"/>
    <property type="evidence" value="ECO:0007669"/>
    <property type="project" value="UniProtKB-KW"/>
</dbReference>
<evidence type="ECO:0000259" key="14">
    <source>
        <dbReference type="PROSITE" id="PS50023"/>
    </source>
</evidence>
<keyword evidence="3" id="KW-0963">Cytoplasm</keyword>
<feature type="compositionally biased region" description="Polar residues" evidence="13">
    <location>
        <begin position="45"/>
        <end position="64"/>
    </location>
</feature>
<dbReference type="FunFam" id="2.10.110.10:FF:000009">
    <property type="entry name" value="Paxillin isoform 1"/>
    <property type="match status" value="1"/>
</dbReference>
<dbReference type="Proteomes" id="UP000479190">
    <property type="component" value="Unassembled WGS sequence"/>
</dbReference>
<feature type="domain" description="LIM zinc-binding" evidence="14">
    <location>
        <begin position="590"/>
        <end position="647"/>
    </location>
</feature>
<keyword evidence="8" id="KW-0965">Cell junction</keyword>
<feature type="compositionally biased region" description="Polar residues" evidence="13">
    <location>
        <begin position="190"/>
        <end position="202"/>
    </location>
</feature>
<organism evidence="15 16">
    <name type="scientific">Trichogramma brassicae</name>
    <dbReference type="NCBI Taxonomy" id="86971"/>
    <lineage>
        <taxon>Eukaryota</taxon>
        <taxon>Metazoa</taxon>
        <taxon>Ecdysozoa</taxon>
        <taxon>Arthropoda</taxon>
        <taxon>Hexapoda</taxon>
        <taxon>Insecta</taxon>
        <taxon>Pterygota</taxon>
        <taxon>Neoptera</taxon>
        <taxon>Endopterygota</taxon>
        <taxon>Hymenoptera</taxon>
        <taxon>Apocrita</taxon>
        <taxon>Proctotrupomorpha</taxon>
        <taxon>Chalcidoidea</taxon>
        <taxon>Trichogrammatidae</taxon>
        <taxon>Trichogramma</taxon>
    </lineage>
</organism>
<dbReference type="GO" id="GO:0055120">
    <property type="term" value="C:striated muscle dense body"/>
    <property type="evidence" value="ECO:0007669"/>
    <property type="project" value="UniProtKB-ARBA"/>
</dbReference>
<dbReference type="FunFam" id="2.10.110.10:FF:000012">
    <property type="entry name" value="Paxillin isoform 1"/>
    <property type="match status" value="1"/>
</dbReference>
<feature type="domain" description="LIM zinc-binding" evidence="14">
    <location>
        <begin position="530"/>
        <end position="589"/>
    </location>
</feature>
<dbReference type="CDD" id="cd09336">
    <property type="entry name" value="LIM1_Paxillin_like"/>
    <property type="match status" value="1"/>
</dbReference>
<keyword evidence="4" id="KW-0597">Phosphoprotein</keyword>
<evidence type="ECO:0000256" key="10">
    <source>
        <dbReference type="ARBA" id="ARBA00023212"/>
    </source>
</evidence>
<feature type="compositionally biased region" description="Polar residues" evidence="13">
    <location>
        <begin position="79"/>
        <end position="88"/>
    </location>
</feature>
<feature type="region of interest" description="Disordered" evidence="13">
    <location>
        <begin position="178"/>
        <end position="203"/>
    </location>
</feature>